<feature type="domain" description="Zinc knuckle CX2CX4HX4C" evidence="1">
    <location>
        <begin position="38"/>
        <end position="85"/>
    </location>
</feature>
<protein>
    <recommendedName>
        <fullName evidence="1">Zinc knuckle CX2CX4HX4C domain-containing protein</fullName>
    </recommendedName>
</protein>
<dbReference type="Pfam" id="PF14392">
    <property type="entry name" value="zf-CCHC_4"/>
    <property type="match status" value="1"/>
</dbReference>
<dbReference type="InterPro" id="IPR025836">
    <property type="entry name" value="Zn_knuckle_CX2CX4HX4C"/>
</dbReference>
<gene>
    <name evidence="2" type="ORF">Sradi_0181900</name>
</gene>
<comment type="caution">
    <text evidence="2">The sequence shown here is derived from an EMBL/GenBank/DDBJ whole genome shotgun (WGS) entry which is preliminary data.</text>
</comment>
<accession>A0AAW2VYW6</accession>
<dbReference type="AlphaFoldDB" id="A0AAW2VYW6"/>
<evidence type="ECO:0000313" key="2">
    <source>
        <dbReference type="EMBL" id="KAL0434740.1"/>
    </source>
</evidence>
<reference evidence="2" key="1">
    <citation type="submission" date="2020-06" db="EMBL/GenBank/DDBJ databases">
        <authorList>
            <person name="Li T."/>
            <person name="Hu X."/>
            <person name="Zhang T."/>
            <person name="Song X."/>
            <person name="Zhang H."/>
            <person name="Dai N."/>
            <person name="Sheng W."/>
            <person name="Hou X."/>
            <person name="Wei L."/>
        </authorList>
    </citation>
    <scope>NUCLEOTIDE SEQUENCE</scope>
    <source>
        <strain evidence="2">G02</strain>
        <tissue evidence="2">Leaf</tissue>
    </source>
</reference>
<sequence length="123" mass="14057">MTKEIATFIDNKLGRFKDVDVDGSGEAWGSFVRIRAALDVTKPLRWALKILTVLEDDHLISLSYERLPNFYYYCGYLGHISRQCNLQFQAGFVDPDSNPPFWKLALCNSSLTTSGPQRWCSYP</sequence>
<reference evidence="2" key="2">
    <citation type="journal article" date="2024" name="Plant">
        <title>Genomic evolution and insights into agronomic trait innovations of Sesamum species.</title>
        <authorList>
            <person name="Miao H."/>
            <person name="Wang L."/>
            <person name="Qu L."/>
            <person name="Liu H."/>
            <person name="Sun Y."/>
            <person name="Le M."/>
            <person name="Wang Q."/>
            <person name="Wei S."/>
            <person name="Zheng Y."/>
            <person name="Lin W."/>
            <person name="Duan Y."/>
            <person name="Cao H."/>
            <person name="Xiong S."/>
            <person name="Wang X."/>
            <person name="Wei L."/>
            <person name="Li C."/>
            <person name="Ma Q."/>
            <person name="Ju M."/>
            <person name="Zhao R."/>
            <person name="Li G."/>
            <person name="Mu C."/>
            <person name="Tian Q."/>
            <person name="Mei H."/>
            <person name="Zhang T."/>
            <person name="Gao T."/>
            <person name="Zhang H."/>
        </authorList>
    </citation>
    <scope>NUCLEOTIDE SEQUENCE</scope>
    <source>
        <strain evidence="2">G02</strain>
    </source>
</reference>
<dbReference type="EMBL" id="JACGWJ010000002">
    <property type="protein sequence ID" value="KAL0434740.1"/>
    <property type="molecule type" value="Genomic_DNA"/>
</dbReference>
<name>A0AAW2VYW6_SESRA</name>
<proteinExistence type="predicted"/>
<evidence type="ECO:0000259" key="1">
    <source>
        <dbReference type="Pfam" id="PF14392"/>
    </source>
</evidence>
<organism evidence="2">
    <name type="scientific">Sesamum radiatum</name>
    <name type="common">Black benniseed</name>
    <dbReference type="NCBI Taxonomy" id="300843"/>
    <lineage>
        <taxon>Eukaryota</taxon>
        <taxon>Viridiplantae</taxon>
        <taxon>Streptophyta</taxon>
        <taxon>Embryophyta</taxon>
        <taxon>Tracheophyta</taxon>
        <taxon>Spermatophyta</taxon>
        <taxon>Magnoliopsida</taxon>
        <taxon>eudicotyledons</taxon>
        <taxon>Gunneridae</taxon>
        <taxon>Pentapetalae</taxon>
        <taxon>asterids</taxon>
        <taxon>lamiids</taxon>
        <taxon>Lamiales</taxon>
        <taxon>Pedaliaceae</taxon>
        <taxon>Sesamum</taxon>
    </lineage>
</organism>